<dbReference type="Proteomes" id="UP000324222">
    <property type="component" value="Unassembled WGS sequence"/>
</dbReference>
<comment type="caution">
    <text evidence="1">The sequence shown here is derived from an EMBL/GenBank/DDBJ whole genome shotgun (WGS) entry which is preliminary data.</text>
</comment>
<organism evidence="1 2">
    <name type="scientific">Portunus trituberculatus</name>
    <name type="common">Swimming crab</name>
    <name type="synonym">Neptunus trituberculatus</name>
    <dbReference type="NCBI Taxonomy" id="210409"/>
    <lineage>
        <taxon>Eukaryota</taxon>
        <taxon>Metazoa</taxon>
        <taxon>Ecdysozoa</taxon>
        <taxon>Arthropoda</taxon>
        <taxon>Crustacea</taxon>
        <taxon>Multicrustacea</taxon>
        <taxon>Malacostraca</taxon>
        <taxon>Eumalacostraca</taxon>
        <taxon>Eucarida</taxon>
        <taxon>Decapoda</taxon>
        <taxon>Pleocyemata</taxon>
        <taxon>Brachyura</taxon>
        <taxon>Eubrachyura</taxon>
        <taxon>Portunoidea</taxon>
        <taxon>Portunidae</taxon>
        <taxon>Portuninae</taxon>
        <taxon>Portunus</taxon>
    </lineage>
</organism>
<name>A0A5B7CWI0_PORTR</name>
<accession>A0A5B7CWI0</accession>
<reference evidence="1 2" key="1">
    <citation type="submission" date="2019-05" db="EMBL/GenBank/DDBJ databases">
        <title>Another draft genome of Portunus trituberculatus and its Hox gene families provides insights of decapod evolution.</title>
        <authorList>
            <person name="Jeong J.-H."/>
            <person name="Song I."/>
            <person name="Kim S."/>
            <person name="Choi T."/>
            <person name="Kim D."/>
            <person name="Ryu S."/>
            <person name="Kim W."/>
        </authorList>
    </citation>
    <scope>NUCLEOTIDE SEQUENCE [LARGE SCALE GENOMIC DNA]</scope>
    <source>
        <tissue evidence="1">Muscle</tissue>
    </source>
</reference>
<proteinExistence type="predicted"/>
<protein>
    <submittedName>
        <fullName evidence="1">Uncharacterized protein</fullName>
    </submittedName>
</protein>
<dbReference type="EMBL" id="VSRR010000284">
    <property type="protein sequence ID" value="MPC13475.1"/>
    <property type="molecule type" value="Genomic_DNA"/>
</dbReference>
<dbReference type="AlphaFoldDB" id="A0A5B7CWI0"/>
<gene>
    <name evidence="1" type="ORF">E2C01_006211</name>
</gene>
<sequence>MSGSLPLQQDLLQQPHLMLTASTSLPFGHFLYSLLGGSTIHTLQPPSVLLDITTSHVPDAMTGQARHSPRCWGSLPPRFTSRDTLLPHCLISSMASACVMSLVDLPLISISWSPTWNNRWTVLCNPQHKEWHVVELTAATDAEAKASCASLQLHAVVLPILSCLTLRLHHHHHNTERKI</sequence>
<evidence type="ECO:0000313" key="2">
    <source>
        <dbReference type="Proteomes" id="UP000324222"/>
    </source>
</evidence>
<evidence type="ECO:0000313" key="1">
    <source>
        <dbReference type="EMBL" id="MPC13475.1"/>
    </source>
</evidence>
<keyword evidence="2" id="KW-1185">Reference proteome</keyword>